<sequence>MRFERAEQRSRLFDGIDFLTRMFKFCFIVGYGHFQRHHGCRGRLAAKRAKREYDRRAHPALTLRFKRFDEHVHVLDATERADDARGVLSELGLV</sequence>
<proteinExistence type="predicted"/>
<dbReference type="EMBL" id="VSSQ01057259">
    <property type="protein sequence ID" value="MPN11062.1"/>
    <property type="molecule type" value="Genomic_DNA"/>
</dbReference>
<comment type="caution">
    <text evidence="1">The sequence shown here is derived from an EMBL/GenBank/DDBJ whole genome shotgun (WGS) entry which is preliminary data.</text>
</comment>
<protein>
    <submittedName>
        <fullName evidence="1">Uncharacterized protein</fullName>
    </submittedName>
</protein>
<name>A0A645FBW8_9ZZZZ</name>
<gene>
    <name evidence="1" type="ORF">SDC9_158363</name>
</gene>
<evidence type="ECO:0000313" key="1">
    <source>
        <dbReference type="EMBL" id="MPN11062.1"/>
    </source>
</evidence>
<reference evidence="1" key="1">
    <citation type="submission" date="2019-08" db="EMBL/GenBank/DDBJ databases">
        <authorList>
            <person name="Kucharzyk K."/>
            <person name="Murdoch R.W."/>
            <person name="Higgins S."/>
            <person name="Loffler F."/>
        </authorList>
    </citation>
    <scope>NUCLEOTIDE SEQUENCE</scope>
</reference>
<accession>A0A645FBW8</accession>
<organism evidence="1">
    <name type="scientific">bioreactor metagenome</name>
    <dbReference type="NCBI Taxonomy" id="1076179"/>
    <lineage>
        <taxon>unclassified sequences</taxon>
        <taxon>metagenomes</taxon>
        <taxon>ecological metagenomes</taxon>
    </lineage>
</organism>
<dbReference type="AlphaFoldDB" id="A0A645FBW8"/>